<dbReference type="InterPro" id="IPR036691">
    <property type="entry name" value="Endo/exonu/phosph_ase_sf"/>
</dbReference>
<dbReference type="Proteomes" id="UP000419743">
    <property type="component" value="Unassembled WGS sequence"/>
</dbReference>
<keyword evidence="3" id="KW-0540">Nuclease</keyword>
<keyword evidence="8" id="KW-0234">DNA repair</keyword>
<dbReference type="GO" id="GO:0004527">
    <property type="term" value="F:exonuclease activity"/>
    <property type="evidence" value="ECO:0007669"/>
    <property type="project" value="UniProtKB-KW"/>
</dbReference>
<dbReference type="InterPro" id="IPR051547">
    <property type="entry name" value="TDP2-like"/>
</dbReference>
<dbReference type="RefSeq" id="WP_156740364.1">
    <property type="nucleotide sequence ID" value="NZ_CACRYJ010000020.1"/>
</dbReference>
<dbReference type="GO" id="GO:0046872">
    <property type="term" value="F:metal ion binding"/>
    <property type="evidence" value="ECO:0007669"/>
    <property type="project" value="UniProtKB-KW"/>
</dbReference>
<evidence type="ECO:0000256" key="6">
    <source>
        <dbReference type="ARBA" id="ARBA00022801"/>
    </source>
</evidence>
<dbReference type="GO" id="GO:0070260">
    <property type="term" value="F:5'-tyrosyl-DNA phosphodiesterase activity"/>
    <property type="evidence" value="ECO:0007669"/>
    <property type="project" value="TreeGrafter"/>
</dbReference>
<comment type="cofactor">
    <cofactor evidence="2">
        <name>Mg(2+)</name>
        <dbReference type="ChEBI" id="CHEBI:18420"/>
    </cofactor>
</comment>
<dbReference type="GO" id="GO:0003697">
    <property type="term" value="F:single-stranded DNA binding"/>
    <property type="evidence" value="ECO:0007669"/>
    <property type="project" value="TreeGrafter"/>
</dbReference>
<dbReference type="InterPro" id="IPR005135">
    <property type="entry name" value="Endo/exonuclease/phosphatase"/>
</dbReference>
<dbReference type="SUPFAM" id="SSF56219">
    <property type="entry name" value="DNase I-like"/>
    <property type="match status" value="1"/>
</dbReference>
<dbReference type="GO" id="GO:0004519">
    <property type="term" value="F:endonuclease activity"/>
    <property type="evidence" value="ECO:0007669"/>
    <property type="project" value="UniProtKB-KW"/>
</dbReference>
<protein>
    <submittedName>
        <fullName evidence="10">Endonuclease/Exonuclease/phosphatase family protein</fullName>
    </submittedName>
</protein>
<evidence type="ECO:0000313" key="10">
    <source>
        <dbReference type="EMBL" id="VZO36334.1"/>
    </source>
</evidence>
<keyword evidence="5" id="KW-0227">DNA damage</keyword>
<dbReference type="GO" id="GO:0006302">
    <property type="term" value="P:double-strand break repair"/>
    <property type="evidence" value="ECO:0007669"/>
    <property type="project" value="TreeGrafter"/>
</dbReference>
<feature type="domain" description="Endonuclease/exonuclease/phosphatase" evidence="9">
    <location>
        <begin position="8"/>
        <end position="245"/>
    </location>
</feature>
<sequence length="258" mass="28655">MRHTFTAMSYNLWGDWDLPRRTPALTGLLAGRAPDLLGVQELSPGAVDLIDAALPGHARVVDDAPGWREHANLWWDRELFAEVEHGLADIGMPTPDRGLSWVRLRHVEAPDLAPLVLASAHLTFPGNAEEVRTERSPRTEQARSAARELNRLAGGDPVILCIDINDYARPLWAFYDDGFREPFGTLGRTCPITHPVTPRLDKPMRWEGVQVVEKALDWLFFNGALRPRTAEVVDYFLDGVAPSDHKPVTATFTQGAVA</sequence>
<keyword evidence="7" id="KW-0460">Magnesium</keyword>
<organism evidence="10 11">
    <name type="scientific">Occultella aeris</name>
    <dbReference type="NCBI Taxonomy" id="2761496"/>
    <lineage>
        <taxon>Bacteria</taxon>
        <taxon>Bacillati</taxon>
        <taxon>Actinomycetota</taxon>
        <taxon>Actinomycetes</taxon>
        <taxon>Micrococcales</taxon>
        <taxon>Ruaniaceae</taxon>
        <taxon>Occultella</taxon>
    </lineage>
</organism>
<evidence type="ECO:0000256" key="7">
    <source>
        <dbReference type="ARBA" id="ARBA00022842"/>
    </source>
</evidence>
<dbReference type="Gene3D" id="3.60.10.10">
    <property type="entry name" value="Endonuclease/exonuclease/phosphatase"/>
    <property type="match status" value="1"/>
</dbReference>
<comment type="cofactor">
    <cofactor evidence="1">
        <name>Mn(2+)</name>
        <dbReference type="ChEBI" id="CHEBI:29035"/>
    </cofactor>
</comment>
<dbReference type="EMBL" id="CACRYJ010000020">
    <property type="protein sequence ID" value="VZO36334.1"/>
    <property type="molecule type" value="Genomic_DNA"/>
</dbReference>
<dbReference type="GO" id="GO:0005737">
    <property type="term" value="C:cytoplasm"/>
    <property type="evidence" value="ECO:0007669"/>
    <property type="project" value="TreeGrafter"/>
</dbReference>
<dbReference type="AlphaFoldDB" id="A0A7M4DHE1"/>
<keyword evidence="10" id="KW-0255">Endonuclease</keyword>
<evidence type="ECO:0000313" key="11">
    <source>
        <dbReference type="Proteomes" id="UP000419743"/>
    </source>
</evidence>
<comment type="caution">
    <text evidence="10">The sequence shown here is derived from an EMBL/GenBank/DDBJ whole genome shotgun (WGS) entry which is preliminary data.</text>
</comment>
<reference evidence="10 11" key="1">
    <citation type="submission" date="2019-11" db="EMBL/GenBank/DDBJ databases">
        <authorList>
            <person name="Criscuolo A."/>
        </authorList>
    </citation>
    <scope>NUCLEOTIDE SEQUENCE [LARGE SCALE GENOMIC DNA]</scope>
    <source>
        <strain evidence="10">CIP111667</strain>
    </source>
</reference>
<dbReference type="Pfam" id="PF03372">
    <property type="entry name" value="Exo_endo_phos"/>
    <property type="match status" value="1"/>
</dbReference>
<evidence type="ECO:0000256" key="5">
    <source>
        <dbReference type="ARBA" id="ARBA00022763"/>
    </source>
</evidence>
<keyword evidence="4" id="KW-0479">Metal-binding</keyword>
<evidence type="ECO:0000256" key="4">
    <source>
        <dbReference type="ARBA" id="ARBA00022723"/>
    </source>
</evidence>
<keyword evidence="11" id="KW-1185">Reference proteome</keyword>
<name>A0A7M4DHE1_9MICO</name>
<evidence type="ECO:0000256" key="3">
    <source>
        <dbReference type="ARBA" id="ARBA00022722"/>
    </source>
</evidence>
<gene>
    <name evidence="10" type="ORF">HALOF300_01538</name>
</gene>
<dbReference type="PANTHER" id="PTHR15822:SF4">
    <property type="entry name" value="TYROSYL-DNA PHOSPHODIESTERASE 2"/>
    <property type="match status" value="1"/>
</dbReference>
<evidence type="ECO:0000256" key="2">
    <source>
        <dbReference type="ARBA" id="ARBA00001946"/>
    </source>
</evidence>
<dbReference type="PANTHER" id="PTHR15822">
    <property type="entry name" value="TRAF AND TNF RECEPTOR-ASSOCIATED PROTEIN"/>
    <property type="match status" value="1"/>
</dbReference>
<evidence type="ECO:0000259" key="9">
    <source>
        <dbReference type="Pfam" id="PF03372"/>
    </source>
</evidence>
<keyword evidence="10" id="KW-0269">Exonuclease</keyword>
<accession>A0A7M4DHE1</accession>
<proteinExistence type="predicted"/>
<evidence type="ECO:0000256" key="8">
    <source>
        <dbReference type="ARBA" id="ARBA00023204"/>
    </source>
</evidence>
<keyword evidence="6" id="KW-0378">Hydrolase</keyword>
<evidence type="ECO:0000256" key="1">
    <source>
        <dbReference type="ARBA" id="ARBA00001936"/>
    </source>
</evidence>